<feature type="transmembrane region" description="Helical" evidence="6">
    <location>
        <begin position="275"/>
        <end position="295"/>
    </location>
</feature>
<feature type="transmembrane region" description="Helical" evidence="6">
    <location>
        <begin position="209"/>
        <end position="230"/>
    </location>
</feature>
<keyword evidence="9" id="KW-1185">Reference proteome</keyword>
<organism evidence="8 9">
    <name type="scientific">Halorarum halophilum</name>
    <dbReference type="NCBI Taxonomy" id="2743090"/>
    <lineage>
        <taxon>Archaea</taxon>
        <taxon>Methanobacteriati</taxon>
        <taxon>Methanobacteriota</taxon>
        <taxon>Stenosarchaea group</taxon>
        <taxon>Halobacteria</taxon>
        <taxon>Halobacteriales</taxon>
        <taxon>Haloferacaceae</taxon>
        <taxon>Halorarum</taxon>
    </lineage>
</organism>
<dbReference type="Pfam" id="PF07690">
    <property type="entry name" value="MFS_1"/>
    <property type="match status" value="1"/>
</dbReference>
<dbReference type="AlphaFoldDB" id="A0A7D5KTK2"/>
<reference evidence="8 9" key="1">
    <citation type="submission" date="2020-07" db="EMBL/GenBank/DDBJ databases">
        <title>Gai3-2, isolated from salt lake.</title>
        <authorList>
            <person name="Cui H."/>
            <person name="Shi X."/>
        </authorList>
    </citation>
    <scope>NUCLEOTIDE SEQUENCE [LARGE SCALE GENOMIC DNA]</scope>
    <source>
        <strain evidence="8 9">Gai3-2</strain>
    </source>
</reference>
<evidence type="ECO:0000256" key="1">
    <source>
        <dbReference type="ARBA" id="ARBA00004651"/>
    </source>
</evidence>
<feature type="transmembrane region" description="Helical" evidence="6">
    <location>
        <begin position="96"/>
        <end position="118"/>
    </location>
</feature>
<evidence type="ECO:0000256" key="2">
    <source>
        <dbReference type="ARBA" id="ARBA00022475"/>
    </source>
</evidence>
<dbReference type="SUPFAM" id="SSF103473">
    <property type="entry name" value="MFS general substrate transporter"/>
    <property type="match status" value="1"/>
</dbReference>
<protein>
    <submittedName>
        <fullName evidence="8">MFS transporter</fullName>
    </submittedName>
</protein>
<dbReference type="PANTHER" id="PTHR43124">
    <property type="entry name" value="PURINE EFFLUX PUMP PBUE"/>
    <property type="match status" value="1"/>
</dbReference>
<feature type="transmembrane region" description="Helical" evidence="6">
    <location>
        <begin position="366"/>
        <end position="385"/>
    </location>
</feature>
<accession>A0A7D5KTK2</accession>
<dbReference type="InterPro" id="IPR050189">
    <property type="entry name" value="MFS_Efflux_Transporters"/>
</dbReference>
<comment type="subcellular location">
    <subcellularLocation>
        <location evidence="1">Cell membrane</location>
        <topology evidence="1">Multi-pass membrane protein</topology>
    </subcellularLocation>
</comment>
<keyword evidence="5 6" id="KW-0472">Membrane</keyword>
<feature type="transmembrane region" description="Helical" evidence="6">
    <location>
        <begin position="32"/>
        <end position="51"/>
    </location>
</feature>
<dbReference type="GeneID" id="56027559"/>
<dbReference type="PANTHER" id="PTHR43124:SF3">
    <property type="entry name" value="CHLORAMPHENICOL EFFLUX PUMP RV0191"/>
    <property type="match status" value="1"/>
</dbReference>
<keyword evidence="2" id="KW-1003">Cell membrane</keyword>
<dbReference type="KEGG" id="halg:HUG10_01960"/>
<feature type="transmembrane region" description="Helical" evidence="6">
    <location>
        <begin position="164"/>
        <end position="184"/>
    </location>
</feature>
<keyword evidence="3 6" id="KW-0812">Transmembrane</keyword>
<evidence type="ECO:0000256" key="4">
    <source>
        <dbReference type="ARBA" id="ARBA00022989"/>
    </source>
</evidence>
<evidence type="ECO:0000256" key="6">
    <source>
        <dbReference type="SAM" id="Phobius"/>
    </source>
</evidence>
<dbReference type="EMBL" id="CP058529">
    <property type="protein sequence ID" value="QLG26380.1"/>
    <property type="molecule type" value="Genomic_DNA"/>
</dbReference>
<dbReference type="InterPro" id="IPR020846">
    <property type="entry name" value="MFS_dom"/>
</dbReference>
<dbReference type="GO" id="GO:0005886">
    <property type="term" value="C:plasma membrane"/>
    <property type="evidence" value="ECO:0007669"/>
    <property type="project" value="UniProtKB-SubCell"/>
</dbReference>
<dbReference type="PROSITE" id="PS50850">
    <property type="entry name" value="MFS"/>
    <property type="match status" value="1"/>
</dbReference>
<dbReference type="OrthoDB" id="200998at2157"/>
<gene>
    <name evidence="8" type="ORF">HUG10_01960</name>
</gene>
<evidence type="ECO:0000313" key="8">
    <source>
        <dbReference type="EMBL" id="QLG26380.1"/>
    </source>
</evidence>
<feature type="transmembrane region" description="Helical" evidence="6">
    <location>
        <begin position="301"/>
        <end position="324"/>
    </location>
</feature>
<proteinExistence type="predicted"/>
<evidence type="ECO:0000256" key="5">
    <source>
        <dbReference type="ARBA" id="ARBA00023136"/>
    </source>
</evidence>
<dbReference type="RefSeq" id="WP_179167955.1">
    <property type="nucleotide sequence ID" value="NZ_CP058529.1"/>
</dbReference>
<sequence>MSRGRLFGTLCGAVFLVNLGRMVFAPLLSEFIAVFGLTAGTAGLLATLAWVGSAALRLPTGWVLTRVPRHHVVLATGALLTAAASFVAVADSLPVLMVGTVGMGLASGAYFVAANPLVSELFPNRVGRVMGIHGTASQLAAVAAAPVVTVALAIRWPLAVEERWRVVFVGIALGAATVTILLFFSARDAKLPEAGASDRDLLGGARREWRTVLTGVVILGAAGFLWQGVFNFFELYMGTKSIPPTLERNLLTVIFAAGVPAFLVSGRLADRFPHVPYMLSIVGAFVVALLGLVAAQGVLQVVLASAVLGLVVHSLFPAMDTYMLDTLPDETRGSAYAVYSGTMMFVQAGGSWAVGGLRDAGYAFDTVFSVGAVGLALLLVPLVVLSRLEKLPQ</sequence>
<dbReference type="Proteomes" id="UP000509750">
    <property type="component" value="Chromosome"/>
</dbReference>
<dbReference type="GO" id="GO:0022857">
    <property type="term" value="F:transmembrane transporter activity"/>
    <property type="evidence" value="ECO:0007669"/>
    <property type="project" value="InterPro"/>
</dbReference>
<evidence type="ECO:0000256" key="3">
    <source>
        <dbReference type="ARBA" id="ARBA00022692"/>
    </source>
</evidence>
<feature type="transmembrane region" description="Helical" evidence="6">
    <location>
        <begin position="72"/>
        <end position="90"/>
    </location>
</feature>
<dbReference type="InterPro" id="IPR011701">
    <property type="entry name" value="MFS"/>
</dbReference>
<feature type="domain" description="Major facilitator superfamily (MFS) profile" evidence="7">
    <location>
        <begin position="6"/>
        <end position="389"/>
    </location>
</feature>
<evidence type="ECO:0000259" key="7">
    <source>
        <dbReference type="PROSITE" id="PS50850"/>
    </source>
</evidence>
<feature type="transmembrane region" description="Helical" evidence="6">
    <location>
        <begin position="336"/>
        <end position="354"/>
    </location>
</feature>
<dbReference type="InterPro" id="IPR036259">
    <property type="entry name" value="MFS_trans_sf"/>
</dbReference>
<feature type="transmembrane region" description="Helical" evidence="6">
    <location>
        <begin position="250"/>
        <end position="268"/>
    </location>
</feature>
<feature type="transmembrane region" description="Helical" evidence="6">
    <location>
        <begin position="139"/>
        <end position="158"/>
    </location>
</feature>
<name>A0A7D5KTK2_9EURY</name>
<dbReference type="Gene3D" id="1.20.1250.20">
    <property type="entry name" value="MFS general substrate transporter like domains"/>
    <property type="match status" value="2"/>
</dbReference>
<keyword evidence="4 6" id="KW-1133">Transmembrane helix</keyword>
<evidence type="ECO:0000313" key="9">
    <source>
        <dbReference type="Proteomes" id="UP000509750"/>
    </source>
</evidence>